<proteinExistence type="predicted"/>
<evidence type="ECO:0000256" key="2">
    <source>
        <dbReference type="ARBA" id="ARBA00022692"/>
    </source>
</evidence>
<dbReference type="RefSeq" id="WP_097205351.1">
    <property type="nucleotide sequence ID" value="NZ_JACHXB010000003.1"/>
</dbReference>
<feature type="transmembrane region" description="Helical" evidence="5">
    <location>
        <begin position="351"/>
        <end position="374"/>
    </location>
</feature>
<keyword evidence="4 5" id="KW-0472">Membrane</keyword>
<feature type="domain" description="Major facilitator superfamily (MFS) profile" evidence="6">
    <location>
        <begin position="21"/>
        <end position="406"/>
    </location>
</feature>
<accession>A0A285E8S1</accession>
<gene>
    <name evidence="7" type="ORF">SAMN06893097_102111</name>
</gene>
<feature type="transmembrane region" description="Helical" evidence="5">
    <location>
        <begin position="115"/>
        <end position="137"/>
    </location>
</feature>
<dbReference type="InterPro" id="IPR020846">
    <property type="entry name" value="MFS_dom"/>
</dbReference>
<keyword evidence="8" id="KW-1185">Reference proteome</keyword>
<dbReference type="SUPFAM" id="SSF103473">
    <property type="entry name" value="MFS general substrate transporter"/>
    <property type="match status" value="1"/>
</dbReference>
<keyword evidence="3 5" id="KW-1133">Transmembrane helix</keyword>
<feature type="transmembrane region" description="Helical" evidence="5">
    <location>
        <begin position="380"/>
        <end position="402"/>
    </location>
</feature>
<dbReference type="PANTHER" id="PTHR23523:SF2">
    <property type="entry name" value="2-NITROIMIDAZOLE TRANSPORTER"/>
    <property type="match status" value="1"/>
</dbReference>
<feature type="transmembrane region" description="Helical" evidence="5">
    <location>
        <begin position="60"/>
        <end position="79"/>
    </location>
</feature>
<dbReference type="GO" id="GO:0005886">
    <property type="term" value="C:plasma membrane"/>
    <property type="evidence" value="ECO:0007669"/>
    <property type="project" value="UniProtKB-SubCell"/>
</dbReference>
<sequence>MTRSTAPAPPATPTAAGHRRGLLLIGTAIVLTGFNLRTAVNSIGPVLEEIERGLGISSGMAGLITTMPVLCFAAIGFAGPPLAARFRDGHVLAGALIAMAAGLVVRALAGTFWLFLVGTVLAMVGGALGNVLLPSLVKRYFPSRTGLLVGAYSMSMAGGGAIASISAAPIAAAAGADGWRWALGCWAVPALLAALPWLAVPARPGASRDAARDARAAVRMRSLVRSPMAVALAVFFGAQSMQAYVLLGWTAQYLRDSGLSAATAGLLLGINTIVVIPLNAIIPVLTVRQHLQRPLLAGFGVCYVAGWVGLWLAPRTVPWLWMSLLALGMGTFAMVLTLIGLRARTAETTAALSTVVQGWGYLLAGAGPLLVGVLRGSTGGYTGMFVVVLTGVAVLMVTGWFVSRPRFVDDEVPGWSSAAHHGDVVEVAGAEPPVTVHVTEPDGGSRRG</sequence>
<feature type="transmembrane region" description="Helical" evidence="5">
    <location>
        <begin position="149"/>
        <end position="175"/>
    </location>
</feature>
<protein>
    <submittedName>
        <fullName evidence="7">MFS transporter, CP family, cyanate transporter</fullName>
    </submittedName>
</protein>
<dbReference type="InterPro" id="IPR011701">
    <property type="entry name" value="MFS"/>
</dbReference>
<evidence type="ECO:0000313" key="8">
    <source>
        <dbReference type="Proteomes" id="UP000219514"/>
    </source>
</evidence>
<feature type="transmembrane region" description="Helical" evidence="5">
    <location>
        <begin position="181"/>
        <end position="202"/>
    </location>
</feature>
<evidence type="ECO:0000256" key="3">
    <source>
        <dbReference type="ARBA" id="ARBA00022989"/>
    </source>
</evidence>
<dbReference type="OrthoDB" id="5317164at2"/>
<feature type="transmembrane region" description="Helical" evidence="5">
    <location>
        <begin position="319"/>
        <end position="339"/>
    </location>
</feature>
<evidence type="ECO:0000259" key="6">
    <source>
        <dbReference type="PROSITE" id="PS50850"/>
    </source>
</evidence>
<feature type="transmembrane region" description="Helical" evidence="5">
    <location>
        <begin position="259"/>
        <end position="282"/>
    </location>
</feature>
<dbReference type="AlphaFoldDB" id="A0A285E8S1"/>
<dbReference type="Proteomes" id="UP000219514">
    <property type="component" value="Unassembled WGS sequence"/>
</dbReference>
<dbReference type="GO" id="GO:0022857">
    <property type="term" value="F:transmembrane transporter activity"/>
    <property type="evidence" value="ECO:0007669"/>
    <property type="project" value="InterPro"/>
</dbReference>
<evidence type="ECO:0000256" key="1">
    <source>
        <dbReference type="ARBA" id="ARBA00004651"/>
    </source>
</evidence>
<organism evidence="7 8">
    <name type="scientific">Geodermatophilus sabuli</name>
    <dbReference type="NCBI Taxonomy" id="1564158"/>
    <lineage>
        <taxon>Bacteria</taxon>
        <taxon>Bacillati</taxon>
        <taxon>Actinomycetota</taxon>
        <taxon>Actinomycetes</taxon>
        <taxon>Geodermatophilales</taxon>
        <taxon>Geodermatophilaceae</taxon>
        <taxon>Geodermatophilus</taxon>
    </lineage>
</organism>
<dbReference type="PANTHER" id="PTHR23523">
    <property type="match status" value="1"/>
</dbReference>
<feature type="transmembrane region" description="Helical" evidence="5">
    <location>
        <begin position="21"/>
        <end position="40"/>
    </location>
</feature>
<feature type="transmembrane region" description="Helical" evidence="5">
    <location>
        <begin position="91"/>
        <end position="109"/>
    </location>
</feature>
<keyword evidence="2 5" id="KW-0812">Transmembrane</keyword>
<reference evidence="7 8" key="1">
    <citation type="submission" date="2017-09" db="EMBL/GenBank/DDBJ databases">
        <authorList>
            <person name="Ehlers B."/>
            <person name="Leendertz F.H."/>
        </authorList>
    </citation>
    <scope>NUCLEOTIDE SEQUENCE [LARGE SCALE GENOMIC DNA]</scope>
    <source>
        <strain evidence="7 8">DSM 46844</strain>
    </source>
</reference>
<evidence type="ECO:0000256" key="5">
    <source>
        <dbReference type="SAM" id="Phobius"/>
    </source>
</evidence>
<feature type="transmembrane region" description="Helical" evidence="5">
    <location>
        <begin position="223"/>
        <end position="247"/>
    </location>
</feature>
<dbReference type="PROSITE" id="PS50850">
    <property type="entry name" value="MFS"/>
    <property type="match status" value="1"/>
</dbReference>
<evidence type="ECO:0000313" key="7">
    <source>
        <dbReference type="EMBL" id="SNX95415.1"/>
    </source>
</evidence>
<name>A0A285E8S1_9ACTN</name>
<dbReference type="InterPro" id="IPR052524">
    <property type="entry name" value="MFS_Cyanate_Porter"/>
</dbReference>
<dbReference type="InterPro" id="IPR036259">
    <property type="entry name" value="MFS_trans_sf"/>
</dbReference>
<comment type="subcellular location">
    <subcellularLocation>
        <location evidence="1">Cell membrane</location>
        <topology evidence="1">Multi-pass membrane protein</topology>
    </subcellularLocation>
</comment>
<dbReference type="Gene3D" id="1.20.1250.20">
    <property type="entry name" value="MFS general substrate transporter like domains"/>
    <property type="match status" value="2"/>
</dbReference>
<dbReference type="EMBL" id="OBDO01000002">
    <property type="protein sequence ID" value="SNX95415.1"/>
    <property type="molecule type" value="Genomic_DNA"/>
</dbReference>
<evidence type="ECO:0000256" key="4">
    <source>
        <dbReference type="ARBA" id="ARBA00023136"/>
    </source>
</evidence>
<feature type="transmembrane region" description="Helical" evidence="5">
    <location>
        <begin position="294"/>
        <end position="313"/>
    </location>
</feature>
<dbReference type="Pfam" id="PF07690">
    <property type="entry name" value="MFS_1"/>
    <property type="match status" value="1"/>
</dbReference>